<feature type="domain" description="HYDIN/VesB/CFA65-like Ig-like" evidence="13">
    <location>
        <begin position="854"/>
        <end position="944"/>
    </location>
</feature>
<dbReference type="eggNOG" id="COG3055">
    <property type="taxonomic scope" value="Bacteria"/>
</dbReference>
<evidence type="ECO:0000259" key="9">
    <source>
        <dbReference type="Pfam" id="PF13290"/>
    </source>
</evidence>
<evidence type="ECO:0000256" key="6">
    <source>
        <dbReference type="ARBA" id="ARBA00023069"/>
    </source>
</evidence>
<protein>
    <submittedName>
        <fullName evidence="14">Kelch and NHL repeat protein</fullName>
    </submittedName>
</protein>
<dbReference type="PANTHER" id="PTHR45632">
    <property type="entry name" value="LD33804P"/>
    <property type="match status" value="1"/>
</dbReference>
<dbReference type="InterPro" id="IPR013783">
    <property type="entry name" value="Ig-like_fold"/>
</dbReference>
<dbReference type="Pfam" id="PF16640">
    <property type="entry name" value="Big_3_5"/>
    <property type="match status" value="1"/>
</dbReference>
<dbReference type="EMBL" id="CP001390">
    <property type="protein sequence ID" value="ACM19976.1"/>
    <property type="molecule type" value="Genomic_DNA"/>
</dbReference>
<dbReference type="NCBIfam" id="NF012200">
    <property type="entry name" value="choice_anch_D"/>
    <property type="match status" value="1"/>
</dbReference>
<reference evidence="14 15" key="1">
    <citation type="submission" date="2009-01" db="EMBL/GenBank/DDBJ databases">
        <title>Complete sequence of Geobacter sp. FRC-32.</title>
        <authorList>
            <consortium name="US DOE Joint Genome Institute"/>
            <person name="Lucas S."/>
            <person name="Copeland A."/>
            <person name="Lapidus A."/>
            <person name="Glavina del Rio T."/>
            <person name="Dalin E."/>
            <person name="Tice H."/>
            <person name="Bruce D."/>
            <person name="Goodwin L."/>
            <person name="Pitluck S."/>
            <person name="Saunders E."/>
            <person name="Brettin T."/>
            <person name="Detter J.C."/>
            <person name="Han C."/>
            <person name="Larimer F."/>
            <person name="Land M."/>
            <person name="Hauser L."/>
            <person name="Kyrpides N."/>
            <person name="Ovchinnikova G."/>
            <person name="Kostka J."/>
            <person name="Richardson P."/>
        </authorList>
    </citation>
    <scope>NUCLEOTIDE SEQUENCE [LARGE SCALE GENOMIC DNA]</scope>
    <source>
        <strain evidence="15">DSM 22248 / JCM 15807 / FRC-32</strain>
    </source>
</reference>
<sequence>MPRSSKVESSHRFIWLRGALLALLTLLAVMPGGAIGGEGIWNPAASLATSRYQHTATLLPNGKILVAGGYRSSWPYAVASAELYDPVTNRWSPAGSMSIERRYHTATLLPNGKVLVVGGNDNTNTHSTAELYDPATNSWSAAASMSSIRQMHTATLLADGKILVVGGHGNGDLSSAEIYDPAANSWSAAGSLATARRVHTATLLPNGKVLVAGGGNNSTQFYNAELYDPATNSWSSAGSLATARADHTAMLLPNGKVLVAGGYASLGDQFLSSSEIYDPGTNSWSAGGTLATGRAYHTATLLPNGRLLVTGGHNYTNFHISNAEQYDPASNSWSAAGSLATPRYQHTATLLASGKVITVGGTSTSGEIASAESYDSSVAGWTPANSLATGRLGHSATPMTNGMVLVAGGEQSGSVFATVELYNPGNNSWTAAASMANPRSGHRAILLPNGKVLVVGGRSNPNSGYLSSAELYDPATSSWGGAGSMAVARSLSTVTLLANGKVLVAGGGNDADEPPTAAELYDPATNSWSPAGSLVLGRYNHTATLLPSGKVMIAAGNWEYVPTSEYASLSSVEIYDPVINQWSTAGTMATSRARHSATLLPTGKVLIAGGTHYQGGYFYDQTSSELYDPATDTWSAAGSLSVARIDHTATLLSDGTILAVGGYGSDVGEYLASTESFDPASNSWKAAGSLASGRAGNSATLLPNGSVLITGGVGFVGMGNGVLASAEIFNRGLGFTESRRPVISGISNNSGNLLFTGIGFRGDSEGSGGSTSSSPSDYPLVQLQRVQEGQQAFVLINPATNWSATSVAINGGAISHLVNGTYLATVHVNGVPSVASFLSLSLDPNTSVTPAGLIMGNVYVGETAINTVTLSNTGTRELRIASTVITGADAGMFARGAGGTCGATLAIGATCTMEIAFTPPVAGSRTASLEVISDNPTGIRVSLTGTGILPQYLLTLSMNGTGSGTVSGTTSTDPPILSFSTSASQSLVSGTTVTLNATPAAGAAFTGWSGDCTGTGSCNLTMSEAKSITATFTLDSTPSVTTANPAGGSYSSTQLVALTSNEPATIYYTIDGSEPTTGSTVYSGPITISSSATLKYFAIDGAGNRETTQSQTYQISGQSSGWSVRASLPYGLSRAFSAVADGKIFILGGTPATASIISFDPAASSWSTRPSLTTPVFGGAAVARGSTIYLMGGLDGQFNYLNSVIAYDTINGTSTPVGSLIYSRARMNAVLFNNKIYVVGGSNAETTIEEYDLAGNSSRVAGTLPEPTLLAGVAAYGDRIIIAGGGTGNTKTWSFDPATGSFTVLASLPSTAEARNLIVNNDRLYLVESWGYDNINHIYEYNISANTWSIATSVPTFRNVPMVEALNGLLYVMGGDDATGSKANEAWTLSSGWTVNSVNPYRSDMIDWPASQHGTVTAGTNIKIGSLYYYVTESDVPSWSGSGYVRAALSDCDQITGLPIGPANMIGSQGRPITYDTNPPSVTATPAGGTYAGPLTVTLTTDKPGTIYYTTDGTEPTSYSPAYSGPLYITASTTLKFFARDAVNSEPVQTQVYSITLAEQGIINTVAGNGVAGFTGDGGIAVGSSLNYPEDAAVDLDGNIYIADSANNRIRRVDKASGSIATIAGNGLAEFSGDGGPAYMAGLNRPFAVALDTSGNIYISDNLNYRVRKIDLASFIITTVAGNGTSGATGDGGLATAASLGDIRGLAVDTAGNIYIADSGSNGIRKVEKTTGIITTIATGNHPEGVTLDRAGNLYYAETWGNVIVRIDKATSTKSIVAGNGMGGYSGDGGPATQASLYAPHRIVLDGNGNIYISDTFNHRIRKVNSATGLISTLAGTGTAGYSGDGGAATAAMIASPRGISIGSNGTIFFADSSSRVRTISGGTSDTNPPDTTATPPGGTYQAPQWVTLSANEPATIYYTVDGTFPTPASPVYGGPIYVGSSMTLQYFARDAAGNQEPVKSEYFTIKQDQYISFPVIDARTYGDAPFTLGATASSGLAISYTSDNLAVATVSDNTITIVGAGTVNITATQWGDYYYNSASPVIQTLTVYKSPATVALGNLSATYDGTAKTVSATTSPSGLSVTFTYNGAGTVPVAAGTYAVVGAISSANYQGSATGTMIIAPAATSISISQSSPNPSTYGQPVTISATVAPVGASGKVRFSNGIGWAEEVDVNPASGSASLSAAMIPAGVNTITAQYTGDNNHLQSPVSTGVTQIVNKANQTISFAAIASKIAGGPEFTLNATATSTLPVSFISSDPAVAQVSGNTVTIAGPGTVTIIASQWGDSNYNAANAVTQSFTVLPVEQGIKLIDNGADSYFTTFSAAYNGITSGIGTSIRLPITTLTEILVFDKNHELIILGGYDPIGGTYSGVTTIQGSITIQNGTVIIAEPLSIS</sequence>
<feature type="domain" description="MBG" evidence="11">
    <location>
        <begin position="2053"/>
        <end position="2123"/>
    </location>
</feature>
<dbReference type="Pfam" id="PF22544">
    <property type="entry name" value="HYDIN_VesB_CFA65-like_Ig"/>
    <property type="match status" value="1"/>
</dbReference>
<evidence type="ECO:0000256" key="4">
    <source>
        <dbReference type="ARBA" id="ARBA00022490"/>
    </source>
</evidence>
<evidence type="ECO:0000259" key="12">
    <source>
        <dbReference type="Pfam" id="PF18998"/>
    </source>
</evidence>
<evidence type="ECO:0000256" key="7">
    <source>
        <dbReference type="ARBA" id="ARBA00023273"/>
    </source>
</evidence>
<keyword evidence="7" id="KW-0966">Cell projection</keyword>
<dbReference type="InterPro" id="IPR032109">
    <property type="entry name" value="Big_3_5"/>
</dbReference>
<dbReference type="Proteomes" id="UP000007721">
    <property type="component" value="Chromosome"/>
</dbReference>
<dbReference type="InterPro" id="IPR053879">
    <property type="entry name" value="HYDIN_VesB_CFA65-like_Ig"/>
</dbReference>
<name>B9M5Z5_GEODF</name>
<dbReference type="eggNOG" id="COG3386">
    <property type="taxonomic scope" value="Bacteria"/>
</dbReference>
<dbReference type="STRING" id="316067.Geob_1618"/>
<feature type="domain" description="GH29D-like beta-sandwich" evidence="9">
    <location>
        <begin position="1486"/>
        <end position="1549"/>
    </location>
</feature>
<dbReference type="Gene3D" id="2.120.10.30">
    <property type="entry name" value="TolB, C-terminal domain"/>
    <property type="match status" value="4"/>
</dbReference>
<dbReference type="Gene3D" id="2.130.10.80">
    <property type="entry name" value="Galactose oxidase/kelch, beta-propeller"/>
    <property type="match status" value="6"/>
</dbReference>
<dbReference type="InterPro" id="IPR043772">
    <property type="entry name" value="MBG_3"/>
</dbReference>
<dbReference type="OrthoDB" id="5480974at2"/>
<dbReference type="eggNOG" id="COG4886">
    <property type="taxonomic scope" value="Bacteria"/>
</dbReference>
<dbReference type="Gene3D" id="2.60.40.10">
    <property type="entry name" value="Immunoglobulins"/>
    <property type="match status" value="2"/>
</dbReference>
<evidence type="ECO:0000256" key="5">
    <source>
        <dbReference type="ARBA" id="ARBA00022737"/>
    </source>
</evidence>
<dbReference type="Pfam" id="PF18998">
    <property type="entry name" value="Flg_new_2"/>
    <property type="match status" value="1"/>
</dbReference>
<evidence type="ECO:0000259" key="10">
    <source>
        <dbReference type="Pfam" id="PF16640"/>
    </source>
</evidence>
<feature type="domain" description="GH29D-like beta-sandwich" evidence="9">
    <location>
        <begin position="1896"/>
        <end position="1961"/>
    </location>
</feature>
<dbReference type="SUPFAM" id="SSF117281">
    <property type="entry name" value="Kelch motif"/>
    <property type="match status" value="2"/>
</dbReference>
<evidence type="ECO:0000313" key="14">
    <source>
        <dbReference type="EMBL" id="ACM19976.1"/>
    </source>
</evidence>
<dbReference type="InterPro" id="IPR011043">
    <property type="entry name" value="Gal_Oxase/kelch_b-propeller"/>
</dbReference>
<organism evidence="14 15">
    <name type="scientific">Geotalea daltonii (strain DSM 22248 / JCM 15807 / FRC-32)</name>
    <name type="common">Geobacter daltonii</name>
    <dbReference type="NCBI Taxonomy" id="316067"/>
    <lineage>
        <taxon>Bacteria</taxon>
        <taxon>Pseudomonadati</taxon>
        <taxon>Thermodesulfobacteriota</taxon>
        <taxon>Desulfuromonadia</taxon>
        <taxon>Geobacterales</taxon>
        <taxon>Geobacteraceae</taxon>
        <taxon>Geotalea</taxon>
    </lineage>
</organism>
<dbReference type="Gene3D" id="2.60.40.1080">
    <property type="match status" value="2"/>
</dbReference>
<evidence type="ECO:0000256" key="1">
    <source>
        <dbReference type="ARBA" id="ARBA00004138"/>
    </source>
</evidence>
<keyword evidence="6" id="KW-0969">Cilium</keyword>
<evidence type="ECO:0000256" key="3">
    <source>
        <dbReference type="ARBA" id="ARBA00022441"/>
    </source>
</evidence>
<dbReference type="RefSeq" id="WP_012646705.1">
    <property type="nucleotide sequence ID" value="NC_011979.1"/>
</dbReference>
<proteinExistence type="predicted"/>
<evidence type="ECO:0000313" key="15">
    <source>
        <dbReference type="Proteomes" id="UP000007721"/>
    </source>
</evidence>
<accession>B9M5Z5</accession>
<dbReference type="Pfam" id="PF18887">
    <property type="entry name" value="MBG_3"/>
    <property type="match status" value="1"/>
</dbReference>
<dbReference type="GO" id="GO:0005737">
    <property type="term" value="C:cytoplasm"/>
    <property type="evidence" value="ECO:0007669"/>
    <property type="project" value="UniProtKB-SubCell"/>
</dbReference>
<feature type="region of interest" description="Disordered" evidence="8">
    <location>
        <begin position="1879"/>
        <end position="1902"/>
    </location>
</feature>
<dbReference type="KEGG" id="geo:Geob_1618"/>
<keyword evidence="5" id="KW-0677">Repeat</keyword>
<dbReference type="HOGENOM" id="CLU_229322_0_0_7"/>
<gene>
    <name evidence="14" type="ordered locus">Geob_1618</name>
</gene>
<evidence type="ECO:0000259" key="11">
    <source>
        <dbReference type="Pfam" id="PF18887"/>
    </source>
</evidence>
<dbReference type="InterPro" id="IPR015915">
    <property type="entry name" value="Kelch-typ_b-propeller"/>
</dbReference>
<dbReference type="SMART" id="SM00612">
    <property type="entry name" value="Kelch"/>
    <property type="match status" value="17"/>
</dbReference>
<dbReference type="eggNOG" id="COG1470">
    <property type="taxonomic scope" value="Bacteria"/>
</dbReference>
<keyword evidence="15" id="KW-1185">Reference proteome</keyword>
<dbReference type="InterPro" id="IPR008964">
    <property type="entry name" value="Invasin/intimin_cell_adhesion"/>
</dbReference>
<keyword evidence="3" id="KW-0880">Kelch repeat</keyword>
<keyword evidence="4" id="KW-0963">Cytoplasm</keyword>
<evidence type="ECO:0000259" key="13">
    <source>
        <dbReference type="Pfam" id="PF22544"/>
    </source>
</evidence>
<dbReference type="SUPFAM" id="SSF50965">
    <property type="entry name" value="Galactose oxidase, central domain"/>
    <property type="match status" value="2"/>
</dbReference>
<dbReference type="InterPro" id="IPR006652">
    <property type="entry name" value="Kelch_1"/>
</dbReference>
<dbReference type="InterPro" id="IPR011042">
    <property type="entry name" value="6-blade_b-propeller_TolB-like"/>
</dbReference>
<feature type="domain" description="Bacterial Ig-like" evidence="10">
    <location>
        <begin position="2132"/>
        <end position="2216"/>
    </location>
</feature>
<dbReference type="InterPro" id="IPR044060">
    <property type="entry name" value="Bacterial_rp_domain"/>
</dbReference>
<dbReference type="InterPro" id="IPR037293">
    <property type="entry name" value="Gal_Oxidase_central_sf"/>
</dbReference>
<dbReference type="SUPFAM" id="SSF49373">
    <property type="entry name" value="Invasin/intimin cell-adhesion fragments"/>
    <property type="match status" value="1"/>
</dbReference>
<dbReference type="PANTHER" id="PTHR45632:SF3">
    <property type="entry name" value="KELCH-LIKE PROTEIN 32"/>
    <property type="match status" value="1"/>
</dbReference>
<comment type="subcellular location">
    <subcellularLocation>
        <location evidence="1">Cell projection</location>
        <location evidence="1">Cilium</location>
    </subcellularLocation>
    <subcellularLocation>
        <location evidence="2">Cytoplasm</location>
    </subcellularLocation>
</comment>
<dbReference type="Pfam" id="PF24681">
    <property type="entry name" value="Kelch_KLHDC2_KLHL20_DRC7"/>
    <property type="match status" value="2"/>
</dbReference>
<feature type="domain" description="Bacterial repeat" evidence="12">
    <location>
        <begin position="981"/>
        <end position="1034"/>
    </location>
</feature>
<evidence type="ECO:0000256" key="2">
    <source>
        <dbReference type="ARBA" id="ARBA00004496"/>
    </source>
</evidence>
<dbReference type="InterPro" id="IPR001258">
    <property type="entry name" value="NHL_repeat"/>
</dbReference>
<feature type="compositionally biased region" description="Low complexity" evidence="8">
    <location>
        <begin position="1884"/>
        <end position="1900"/>
    </location>
</feature>
<evidence type="ECO:0000256" key="8">
    <source>
        <dbReference type="SAM" id="MobiDB-lite"/>
    </source>
</evidence>
<dbReference type="SUPFAM" id="SSF63825">
    <property type="entry name" value="YWTD domain"/>
    <property type="match status" value="2"/>
</dbReference>
<dbReference type="InterPro" id="IPR059177">
    <property type="entry name" value="GH29D-like_dom"/>
</dbReference>
<dbReference type="Gene3D" id="2.120.10.80">
    <property type="entry name" value="Kelch-type beta propeller"/>
    <property type="match status" value="4"/>
</dbReference>
<feature type="domain" description="GH29D-like beta-sandwich" evidence="9">
    <location>
        <begin position="1045"/>
        <end position="1109"/>
    </location>
</feature>
<dbReference type="Pfam" id="PF01344">
    <property type="entry name" value="Kelch_1"/>
    <property type="match status" value="5"/>
</dbReference>
<dbReference type="Pfam" id="PF01436">
    <property type="entry name" value="NHL"/>
    <property type="match status" value="1"/>
</dbReference>
<dbReference type="Pfam" id="PF13290">
    <property type="entry name" value="CHB_HEX_C_1"/>
    <property type="match status" value="3"/>
</dbReference>